<gene>
    <name evidence="1" type="ORF">EV420DRAFT_1485588</name>
</gene>
<name>A0AA39JEY7_ARMTA</name>
<dbReference type="GeneID" id="85353796"/>
<keyword evidence="2" id="KW-1185">Reference proteome</keyword>
<dbReference type="EMBL" id="JAUEPS010000069">
    <property type="protein sequence ID" value="KAK0441516.1"/>
    <property type="molecule type" value="Genomic_DNA"/>
</dbReference>
<protein>
    <submittedName>
        <fullName evidence="1">Uncharacterized protein</fullName>
    </submittedName>
</protein>
<organism evidence="1 2">
    <name type="scientific">Armillaria tabescens</name>
    <name type="common">Ringless honey mushroom</name>
    <name type="synonym">Agaricus tabescens</name>
    <dbReference type="NCBI Taxonomy" id="1929756"/>
    <lineage>
        <taxon>Eukaryota</taxon>
        <taxon>Fungi</taxon>
        <taxon>Dikarya</taxon>
        <taxon>Basidiomycota</taxon>
        <taxon>Agaricomycotina</taxon>
        <taxon>Agaricomycetes</taxon>
        <taxon>Agaricomycetidae</taxon>
        <taxon>Agaricales</taxon>
        <taxon>Marasmiineae</taxon>
        <taxon>Physalacriaceae</taxon>
        <taxon>Desarmillaria</taxon>
    </lineage>
</organism>
<evidence type="ECO:0000313" key="1">
    <source>
        <dbReference type="EMBL" id="KAK0441516.1"/>
    </source>
</evidence>
<comment type="caution">
    <text evidence="1">The sequence shown here is derived from an EMBL/GenBank/DDBJ whole genome shotgun (WGS) entry which is preliminary data.</text>
</comment>
<accession>A0AA39JEY7</accession>
<reference evidence="1" key="1">
    <citation type="submission" date="2023-06" db="EMBL/GenBank/DDBJ databases">
        <authorList>
            <consortium name="Lawrence Berkeley National Laboratory"/>
            <person name="Ahrendt S."/>
            <person name="Sahu N."/>
            <person name="Indic B."/>
            <person name="Wong-Bajracharya J."/>
            <person name="Merenyi Z."/>
            <person name="Ke H.-M."/>
            <person name="Monk M."/>
            <person name="Kocsube S."/>
            <person name="Drula E."/>
            <person name="Lipzen A."/>
            <person name="Balint B."/>
            <person name="Henrissat B."/>
            <person name="Andreopoulos B."/>
            <person name="Martin F.M."/>
            <person name="Harder C.B."/>
            <person name="Rigling D."/>
            <person name="Ford K.L."/>
            <person name="Foster G.D."/>
            <person name="Pangilinan J."/>
            <person name="Papanicolaou A."/>
            <person name="Barry K."/>
            <person name="LaButti K."/>
            <person name="Viragh M."/>
            <person name="Koriabine M."/>
            <person name="Yan M."/>
            <person name="Riley R."/>
            <person name="Champramary S."/>
            <person name="Plett K.L."/>
            <person name="Tsai I.J."/>
            <person name="Slot J."/>
            <person name="Sipos G."/>
            <person name="Plett J."/>
            <person name="Nagy L.G."/>
            <person name="Grigoriev I.V."/>
        </authorList>
    </citation>
    <scope>NUCLEOTIDE SEQUENCE</scope>
    <source>
        <strain evidence="1">CCBAS 213</strain>
    </source>
</reference>
<evidence type="ECO:0000313" key="2">
    <source>
        <dbReference type="Proteomes" id="UP001175211"/>
    </source>
</evidence>
<dbReference type="AlphaFoldDB" id="A0AA39JEY7"/>
<dbReference type="RefSeq" id="XP_060324021.1">
    <property type="nucleotide sequence ID" value="XM_060470248.1"/>
</dbReference>
<proteinExistence type="predicted"/>
<sequence length="401" mass="44545">MDDMVTVLAKSTVLPSMSRDCKKGNWANMAARDALSVNTHAGPSMLRWEARDVPSSGPDGSALASVEVTLMPTNILRSVARCRLMTGPGGSGEVTMMGKGDLGIRYHGSTVQGGTKRIQCDLMMLIRDKVVLPDNAITIDSHAAACNLKSSKPLFSSTPYKTRSEISVTVAKNEDVEQKRRNESIVACVADSITSQCIWWEDRRTVVVSMSRISGAPTVATKSIIRRRDQHAARDVSHHRWTKGHAEIFSAVSREKEDLWEWNAYQSGDAVQERLKQCGLPHVPQKEQFLVLLKKLFTQPILPAGATESCMVHIAGSLSWYLFEKLFDGMIGKRSGLRGNVLALKVKNESGRYVDMTLADEAKTSQTLKVTSHIERKFSFNFMHESRFSIEDGRNTRISRM</sequence>
<dbReference type="Proteomes" id="UP001175211">
    <property type="component" value="Unassembled WGS sequence"/>
</dbReference>